<evidence type="ECO:0000256" key="6">
    <source>
        <dbReference type="ARBA" id="ARBA00022475"/>
    </source>
</evidence>
<evidence type="ECO:0000256" key="2">
    <source>
        <dbReference type="ARBA" id="ARBA00004651"/>
    </source>
</evidence>
<keyword evidence="5 10" id="KW-0813">Transport</keyword>
<dbReference type="InterPro" id="IPR020846">
    <property type="entry name" value="MFS_dom"/>
</dbReference>
<feature type="transmembrane region" description="Helical" evidence="10">
    <location>
        <begin position="76"/>
        <end position="95"/>
    </location>
</feature>
<dbReference type="InterPro" id="IPR011701">
    <property type="entry name" value="MFS"/>
</dbReference>
<evidence type="ECO:0000256" key="8">
    <source>
        <dbReference type="ARBA" id="ARBA00022989"/>
    </source>
</evidence>
<dbReference type="EMBL" id="JBBGAZ010000001">
    <property type="protein sequence ID" value="MEJ5216720.1"/>
    <property type="molecule type" value="Genomic_DNA"/>
</dbReference>
<feature type="transmembrane region" description="Helical" evidence="10">
    <location>
        <begin position="101"/>
        <end position="121"/>
    </location>
</feature>
<feature type="transmembrane region" description="Helical" evidence="10">
    <location>
        <begin position="370"/>
        <end position="389"/>
    </location>
</feature>
<keyword evidence="9 10" id="KW-0472">Membrane</keyword>
<evidence type="ECO:0000256" key="10">
    <source>
        <dbReference type="RuleBase" id="RU365088"/>
    </source>
</evidence>
<feature type="transmembrane region" description="Helical" evidence="10">
    <location>
        <begin position="340"/>
        <end position="364"/>
    </location>
</feature>
<accession>A0ABU8QBC6</accession>
<feature type="transmembrane region" description="Helical" evidence="10">
    <location>
        <begin position="276"/>
        <end position="299"/>
    </location>
</feature>
<sequence length="397" mass="41937">MYFSRKSPPHISTLILLAGLSAMVMNIFLPSLPGMTVYFDTDYSVMQLAVAGYLGASAVLQILIGPISDQIGRRPVLLWGIFLFLVSTLGCIYAPNATIFLIFRIAQAVIATCLVLSRAIVRDVVEDSEAASKIGFVTMGMSVVPMVAPALGGLLEETWDWRASFWLMFGAGSLALALVYFDLGETKRRSGLTLGAQFKQYPELLMSPRFWGYSLASGFASGAFFAYLGGAPFVASGYFALDPTEVGVYFGAPAIGYFAGNYVSGAYSQRIGVNNMVLWGSFVNAIGVGLSLLLFAAGIGTAFSFFAFMTFVGLGNGMVIPNATAGALSVRPHLAGTASGLASAIMIGGGAGLSALAGVLLEIWPTPYPLLSLMLATAVAALVAITLTIRRERRLRG</sequence>
<comment type="subcellular location">
    <subcellularLocation>
        <location evidence="10">Cell inner membrane</location>
        <topology evidence="10">Multi-pass membrane protein</topology>
    </subcellularLocation>
    <subcellularLocation>
        <location evidence="2">Cell membrane</location>
        <topology evidence="2">Multi-pass membrane protein</topology>
    </subcellularLocation>
</comment>
<evidence type="ECO:0000313" key="13">
    <source>
        <dbReference type="Proteomes" id="UP001368270"/>
    </source>
</evidence>
<reference evidence="12 13" key="1">
    <citation type="submission" date="2024-03" db="EMBL/GenBank/DDBJ databases">
        <title>Cognatishimia coralii sp. nov., a marine bacterium isolated from coral surrounding seawater.</title>
        <authorList>
            <person name="Liu X."/>
            <person name="Liu S."/>
            <person name="Sun H."/>
            <person name="Zhang Y."/>
        </authorList>
    </citation>
    <scope>NUCLEOTIDE SEQUENCE [LARGE SCALE GENOMIC DNA]</scope>
    <source>
        <strain evidence="12 13">D5M38</strain>
    </source>
</reference>
<dbReference type="InterPro" id="IPR050189">
    <property type="entry name" value="MFS_Efflux_Transporters"/>
</dbReference>
<feature type="transmembrane region" description="Helical" evidence="10">
    <location>
        <begin position="305"/>
        <end position="328"/>
    </location>
</feature>
<feature type="transmembrane region" description="Helical" evidence="10">
    <location>
        <begin position="12"/>
        <end position="32"/>
    </location>
</feature>
<keyword evidence="6" id="KW-1003">Cell membrane</keyword>
<comment type="similarity">
    <text evidence="4">Belongs to the major facilitator superfamily. TCR/Tet family.</text>
</comment>
<dbReference type="PROSITE" id="PS00216">
    <property type="entry name" value="SUGAR_TRANSPORT_1"/>
    <property type="match status" value="1"/>
</dbReference>
<dbReference type="NCBIfam" id="TIGR00710">
    <property type="entry name" value="efflux_Bcr_CflA"/>
    <property type="match status" value="1"/>
</dbReference>
<feature type="transmembrane region" description="Helical" evidence="10">
    <location>
        <begin position="246"/>
        <end position="264"/>
    </location>
</feature>
<feature type="transmembrane region" description="Helical" evidence="10">
    <location>
        <begin position="133"/>
        <end position="151"/>
    </location>
</feature>
<dbReference type="PANTHER" id="PTHR43124">
    <property type="entry name" value="PURINE EFFLUX PUMP PBUE"/>
    <property type="match status" value="1"/>
</dbReference>
<dbReference type="Pfam" id="PF07690">
    <property type="entry name" value="MFS_1"/>
    <property type="match status" value="1"/>
</dbReference>
<dbReference type="Gene3D" id="1.20.1720.10">
    <property type="entry name" value="Multidrug resistance protein D"/>
    <property type="match status" value="1"/>
</dbReference>
<evidence type="ECO:0000256" key="7">
    <source>
        <dbReference type="ARBA" id="ARBA00022692"/>
    </source>
</evidence>
<dbReference type="PANTHER" id="PTHR43124:SF3">
    <property type="entry name" value="CHLORAMPHENICOL EFFLUX PUMP RV0191"/>
    <property type="match status" value="1"/>
</dbReference>
<gene>
    <name evidence="12" type="ORF">WG622_00575</name>
</gene>
<dbReference type="CDD" id="cd17320">
    <property type="entry name" value="MFS_MdfA_MDR_like"/>
    <property type="match status" value="1"/>
</dbReference>
<keyword evidence="10" id="KW-0997">Cell inner membrane</keyword>
<comment type="function">
    <text evidence="1">Resistance to tetracycline by an active tetracycline efflux. This is an energy-dependent process that decreases the accumulation of the antibiotic in whole cells. This protein functions as a metal-tetracycline/H(+) antiporter.</text>
</comment>
<proteinExistence type="inferred from homology"/>
<feature type="transmembrane region" description="Helical" evidence="10">
    <location>
        <begin position="210"/>
        <end position="234"/>
    </location>
</feature>
<evidence type="ECO:0000256" key="5">
    <source>
        <dbReference type="ARBA" id="ARBA00022448"/>
    </source>
</evidence>
<evidence type="ECO:0000256" key="9">
    <source>
        <dbReference type="ARBA" id="ARBA00023136"/>
    </source>
</evidence>
<feature type="domain" description="Major facilitator superfamily (MFS) profile" evidence="11">
    <location>
        <begin position="7"/>
        <end position="393"/>
    </location>
</feature>
<dbReference type="PRINTS" id="PR01035">
    <property type="entry name" value="TCRTETA"/>
</dbReference>
<evidence type="ECO:0000256" key="1">
    <source>
        <dbReference type="ARBA" id="ARBA00003279"/>
    </source>
</evidence>
<evidence type="ECO:0000313" key="12">
    <source>
        <dbReference type="EMBL" id="MEJ5216720.1"/>
    </source>
</evidence>
<evidence type="ECO:0000256" key="4">
    <source>
        <dbReference type="ARBA" id="ARBA00007520"/>
    </source>
</evidence>
<comment type="caution">
    <text evidence="12">The sequence shown here is derived from an EMBL/GenBank/DDBJ whole genome shotgun (WGS) entry which is preliminary data.</text>
</comment>
<dbReference type="PROSITE" id="PS50850">
    <property type="entry name" value="MFS"/>
    <property type="match status" value="1"/>
</dbReference>
<dbReference type="Proteomes" id="UP001368270">
    <property type="component" value="Unassembled WGS sequence"/>
</dbReference>
<feature type="transmembrane region" description="Helical" evidence="10">
    <location>
        <begin position="44"/>
        <end position="64"/>
    </location>
</feature>
<protein>
    <recommendedName>
        <fullName evidence="10">Bcr/CflA family efflux transporter</fullName>
    </recommendedName>
</protein>
<dbReference type="InterPro" id="IPR004812">
    <property type="entry name" value="Efflux_drug-R_Bcr/CmlA"/>
</dbReference>
<dbReference type="SUPFAM" id="SSF103473">
    <property type="entry name" value="MFS general substrate transporter"/>
    <property type="match status" value="1"/>
</dbReference>
<dbReference type="InterPro" id="IPR036259">
    <property type="entry name" value="MFS_trans_sf"/>
</dbReference>
<dbReference type="InterPro" id="IPR005829">
    <property type="entry name" value="Sugar_transporter_CS"/>
</dbReference>
<keyword evidence="7 10" id="KW-0812">Transmembrane</keyword>
<name>A0ABU8QBC6_9RHOB</name>
<keyword evidence="8 10" id="KW-1133">Transmembrane helix</keyword>
<organism evidence="12 13">
    <name type="scientific">Cognatishimia coralii</name>
    <dbReference type="NCBI Taxonomy" id="3083254"/>
    <lineage>
        <taxon>Bacteria</taxon>
        <taxon>Pseudomonadati</taxon>
        <taxon>Pseudomonadota</taxon>
        <taxon>Alphaproteobacteria</taxon>
        <taxon>Rhodobacterales</taxon>
        <taxon>Paracoccaceae</taxon>
        <taxon>Cognatishimia</taxon>
    </lineage>
</organism>
<evidence type="ECO:0000256" key="3">
    <source>
        <dbReference type="ARBA" id="ARBA00006236"/>
    </source>
</evidence>
<keyword evidence="13" id="KW-1185">Reference proteome</keyword>
<comment type="similarity">
    <text evidence="3 10">Belongs to the major facilitator superfamily. Bcr/CmlA family.</text>
</comment>
<dbReference type="RefSeq" id="WP_339401812.1">
    <property type="nucleotide sequence ID" value="NZ_JBBGAZ010000001.1"/>
</dbReference>
<evidence type="ECO:0000259" key="11">
    <source>
        <dbReference type="PROSITE" id="PS50850"/>
    </source>
</evidence>
<feature type="transmembrane region" description="Helical" evidence="10">
    <location>
        <begin position="163"/>
        <end position="181"/>
    </location>
</feature>
<dbReference type="InterPro" id="IPR001958">
    <property type="entry name" value="Tet-R_TetA/multi-R_MdtG-like"/>
</dbReference>